<keyword evidence="4" id="KW-1185">Reference proteome</keyword>
<keyword evidence="2" id="KW-0812">Transmembrane</keyword>
<proteinExistence type="predicted"/>
<gene>
    <name evidence="3" type="ORF">PG991_010334</name>
</gene>
<evidence type="ECO:0000256" key="1">
    <source>
        <dbReference type="SAM" id="MobiDB-lite"/>
    </source>
</evidence>
<sequence length="259" mass="27724">MAVVCYNFNIDKFGTTWTTYTPLSSPCGPLNATTPVLPCCNRGDTCLSDILCHTPDPHEGTSGYYRPGCTDPNFPESACRTQCKDHTWDVVYRPDTEVWACCNDTTTGGAGDCNFPLQGSPLNKEPFRAPAPERLLPYFSIPAEGYNQTTATPLSPSPTGSSAPANTSMMKSQSLSAGASAGIGVGVGLGTALVVLVAGAWFLRRGRKTSSSRHSPAMEQQMHQPPSGNLEGAKLIGGFRRYMSPQELDVSVRPRELQA</sequence>
<name>A0ABR1RI58_9PEZI</name>
<feature type="region of interest" description="Disordered" evidence="1">
    <location>
        <begin position="210"/>
        <end position="236"/>
    </location>
</feature>
<feature type="region of interest" description="Disordered" evidence="1">
    <location>
        <begin position="147"/>
        <end position="168"/>
    </location>
</feature>
<dbReference type="EMBL" id="JAQQWI010000015">
    <property type="protein sequence ID" value="KAK8012959.1"/>
    <property type="molecule type" value="Genomic_DNA"/>
</dbReference>
<protein>
    <submittedName>
        <fullName evidence="3">Uncharacterized protein</fullName>
    </submittedName>
</protein>
<dbReference type="Proteomes" id="UP001396898">
    <property type="component" value="Unassembled WGS sequence"/>
</dbReference>
<keyword evidence="2" id="KW-1133">Transmembrane helix</keyword>
<organism evidence="3 4">
    <name type="scientific">Apiospora marii</name>
    <dbReference type="NCBI Taxonomy" id="335849"/>
    <lineage>
        <taxon>Eukaryota</taxon>
        <taxon>Fungi</taxon>
        <taxon>Dikarya</taxon>
        <taxon>Ascomycota</taxon>
        <taxon>Pezizomycotina</taxon>
        <taxon>Sordariomycetes</taxon>
        <taxon>Xylariomycetidae</taxon>
        <taxon>Amphisphaeriales</taxon>
        <taxon>Apiosporaceae</taxon>
        <taxon>Apiospora</taxon>
    </lineage>
</organism>
<keyword evidence="2" id="KW-0472">Membrane</keyword>
<evidence type="ECO:0000313" key="4">
    <source>
        <dbReference type="Proteomes" id="UP001396898"/>
    </source>
</evidence>
<reference evidence="3 4" key="1">
    <citation type="submission" date="2023-01" db="EMBL/GenBank/DDBJ databases">
        <title>Analysis of 21 Apiospora genomes using comparative genomics revels a genus with tremendous synthesis potential of carbohydrate active enzymes and secondary metabolites.</title>
        <authorList>
            <person name="Sorensen T."/>
        </authorList>
    </citation>
    <scope>NUCLEOTIDE SEQUENCE [LARGE SCALE GENOMIC DNA]</scope>
    <source>
        <strain evidence="3 4">CBS 20057</strain>
    </source>
</reference>
<feature type="transmembrane region" description="Helical" evidence="2">
    <location>
        <begin position="179"/>
        <end position="203"/>
    </location>
</feature>
<evidence type="ECO:0000313" key="3">
    <source>
        <dbReference type="EMBL" id="KAK8012959.1"/>
    </source>
</evidence>
<evidence type="ECO:0000256" key="2">
    <source>
        <dbReference type="SAM" id="Phobius"/>
    </source>
</evidence>
<accession>A0ABR1RI58</accession>
<comment type="caution">
    <text evidence="3">The sequence shown here is derived from an EMBL/GenBank/DDBJ whole genome shotgun (WGS) entry which is preliminary data.</text>
</comment>